<feature type="compositionally biased region" description="Basic and acidic residues" evidence="1">
    <location>
        <begin position="56"/>
        <end position="73"/>
    </location>
</feature>
<feature type="compositionally biased region" description="Basic and acidic residues" evidence="1">
    <location>
        <begin position="83"/>
        <end position="95"/>
    </location>
</feature>
<feature type="compositionally biased region" description="Low complexity" evidence="1">
    <location>
        <begin position="100"/>
        <end position="113"/>
    </location>
</feature>
<dbReference type="AlphaFoldDB" id="A0AAD9KG09"/>
<dbReference type="Proteomes" id="UP001209878">
    <property type="component" value="Unassembled WGS sequence"/>
</dbReference>
<comment type="caution">
    <text evidence="2">The sequence shown here is derived from an EMBL/GenBank/DDBJ whole genome shotgun (WGS) entry which is preliminary data.</text>
</comment>
<gene>
    <name evidence="2" type="ORF">NP493_1176g00020</name>
</gene>
<feature type="region of interest" description="Disordered" evidence="1">
    <location>
        <begin position="175"/>
        <end position="223"/>
    </location>
</feature>
<proteinExistence type="predicted"/>
<name>A0AAD9KG09_RIDPI</name>
<feature type="region of interest" description="Disordered" evidence="1">
    <location>
        <begin position="28"/>
        <end position="114"/>
    </location>
</feature>
<accession>A0AAD9KG09</accession>
<feature type="compositionally biased region" description="Basic residues" evidence="1">
    <location>
        <begin position="183"/>
        <end position="196"/>
    </location>
</feature>
<evidence type="ECO:0000256" key="1">
    <source>
        <dbReference type="SAM" id="MobiDB-lite"/>
    </source>
</evidence>
<evidence type="ECO:0000313" key="2">
    <source>
        <dbReference type="EMBL" id="KAK2169813.1"/>
    </source>
</evidence>
<dbReference type="EMBL" id="JAODUO010001173">
    <property type="protein sequence ID" value="KAK2169813.1"/>
    <property type="molecule type" value="Genomic_DNA"/>
</dbReference>
<feature type="compositionally biased region" description="Acidic residues" evidence="1">
    <location>
        <begin position="31"/>
        <end position="51"/>
    </location>
</feature>
<keyword evidence="3" id="KW-1185">Reference proteome</keyword>
<reference evidence="2" key="1">
    <citation type="journal article" date="2023" name="Mol. Biol. Evol.">
        <title>Third-Generation Sequencing Reveals the Adaptive Role of the Epigenome in Three Deep-Sea Polychaetes.</title>
        <authorList>
            <person name="Perez M."/>
            <person name="Aroh O."/>
            <person name="Sun Y."/>
            <person name="Lan Y."/>
            <person name="Juniper S.K."/>
            <person name="Young C.R."/>
            <person name="Angers B."/>
            <person name="Qian P.Y."/>
        </authorList>
    </citation>
    <scope>NUCLEOTIDE SEQUENCE</scope>
    <source>
        <strain evidence="2">R07B-5</strain>
    </source>
</reference>
<feature type="region of interest" description="Disordered" evidence="1">
    <location>
        <begin position="1"/>
        <end position="20"/>
    </location>
</feature>
<organism evidence="2 3">
    <name type="scientific">Ridgeia piscesae</name>
    <name type="common">Tubeworm</name>
    <dbReference type="NCBI Taxonomy" id="27915"/>
    <lineage>
        <taxon>Eukaryota</taxon>
        <taxon>Metazoa</taxon>
        <taxon>Spiralia</taxon>
        <taxon>Lophotrochozoa</taxon>
        <taxon>Annelida</taxon>
        <taxon>Polychaeta</taxon>
        <taxon>Sedentaria</taxon>
        <taxon>Canalipalpata</taxon>
        <taxon>Sabellida</taxon>
        <taxon>Siboglinidae</taxon>
        <taxon>Ridgeia</taxon>
    </lineage>
</organism>
<protein>
    <submittedName>
        <fullName evidence="2">Uncharacterized protein</fullName>
    </submittedName>
</protein>
<evidence type="ECO:0000313" key="3">
    <source>
        <dbReference type="Proteomes" id="UP001209878"/>
    </source>
</evidence>
<sequence>MRNHKWRCSAEKASNAKKSYASVVVNVPQIDIDESDMTDRTDEGDETDGTDLTEVTELRNDSARRTESAEPGRRRPQHVAGPLERDEAVERDEPAHQVQAAAATPDGGTAGETPSAGSVFTRWALPPMRRRHAAVNSNIMCRNMPPPTSPPLRVRSARHTALAFRRLSSRVDAAARRPSPVAVRRRLAKPCPRSRPHAVTGHSRLEDAARSRHASPSPLARCRSASPNARCRFASPKTLAATAHARGRTQRPLSLGCARTPFVAVRPHVAASHARLFCRQLAATDRAVWLVASTPCCARWPPSAALFRSRSSMQIALDRRCTYTSS</sequence>